<keyword evidence="1" id="KW-0802">TPR repeat</keyword>
<dbReference type="PROSITE" id="PS50005">
    <property type="entry name" value="TPR"/>
    <property type="match status" value="1"/>
</dbReference>
<sequence>MSKIEDKQIINWIKNQEFSKLTFLDSSWQFDENEWYLGFYYFIQYLKQECLDDVIAEVTLRHGDESSAYRYLGDTANKIYSSFNEQHIPAGFYRHAIKLNPNNAHAHWGLFITDDDMNSCITSLKLNYENNEFEHLDSAINKLISYRSNRLSDFTFQDWQFIKSLIQDSKVTCRRDMLVFVLFYLDEVEECLTQIESMETVSVEIIKAYLNRNLISKELALSKLNYWEVDKLLEDDDKAIYQAYIKESEKGEVNPSRQVLIQKAFQAGEFKDVVTYHEGSPTDDLHYRNDINGRLYYLLALSYLKQPVNKQILAFINDKADTLRDESKILYQAVRCKHKIDELERLFLENTHFNGTIDSLGIYEEVTKAFDSQDLINHQIYEHLSGELKSLKTKWNDAYYNTQLVEMKAKLSNGDMSSNDFLRLYNFGIACNEFDFVIENVTKFHASNKPTMSSYYCIGVCHERKNELDHAFEYYKLAVQLMHSSKDYNHIIIGNYISCAERLPDVEIAEKEYNDLRRKYNADLVNQFKWHIFTAKSGRLFKYSPFNVNSIDALTNQYFYLASKNQLNDPIELPTLSKLDSNYLIETNYRICSLSNNNNSILMWSHYAQEHQGIMVEYWFGGEFPCGVGIEKVSYIDESKRNLEKNLYVFNQYLLTKNNDWSYEDEVRIFTNVTEKINFESFDYPNTDRSKINARICSITLGCEFPNDKRKLIANLANTINLKRKNHVPKITLREAFISQNNCFTLEYRDIDISKI</sequence>
<dbReference type="RefSeq" id="WP_264726463.1">
    <property type="nucleotide sequence ID" value="NZ_JAPDMX010000025.1"/>
</dbReference>
<feature type="repeat" description="TPR" evidence="1">
    <location>
        <begin position="452"/>
        <end position="485"/>
    </location>
</feature>
<dbReference type="InterPro" id="IPR021352">
    <property type="entry name" value="DUF2971"/>
</dbReference>
<protein>
    <submittedName>
        <fullName evidence="2">DUF2971 domain-containing protein</fullName>
    </submittedName>
</protein>
<dbReference type="InterPro" id="IPR011990">
    <property type="entry name" value="TPR-like_helical_dom_sf"/>
</dbReference>
<gene>
    <name evidence="2" type="ORF">OHT75_10675</name>
</gene>
<dbReference type="InterPro" id="IPR019734">
    <property type="entry name" value="TPR_rpt"/>
</dbReference>
<dbReference type="SUPFAM" id="SSF48452">
    <property type="entry name" value="TPR-like"/>
    <property type="match status" value="1"/>
</dbReference>
<dbReference type="Proteomes" id="UP001163714">
    <property type="component" value="Unassembled WGS sequence"/>
</dbReference>
<evidence type="ECO:0000313" key="3">
    <source>
        <dbReference type="Proteomes" id="UP001163714"/>
    </source>
</evidence>
<accession>A0ABT3IAH9</accession>
<evidence type="ECO:0000313" key="2">
    <source>
        <dbReference type="EMBL" id="MCW3172944.1"/>
    </source>
</evidence>
<evidence type="ECO:0000256" key="1">
    <source>
        <dbReference type="PROSITE-ProRule" id="PRU00339"/>
    </source>
</evidence>
<keyword evidence="3" id="KW-1185">Reference proteome</keyword>
<reference evidence="2" key="1">
    <citation type="submission" date="2022-10" db="EMBL/GenBank/DDBJ databases">
        <title>Shewanella flava sp. nov, isolated from the estuary of the Fenhe River into the Yellow River.</title>
        <authorList>
            <person name="Li Y."/>
        </authorList>
    </citation>
    <scope>NUCLEOTIDE SEQUENCE</scope>
    <source>
        <strain evidence="2">FYR11-62</strain>
    </source>
</reference>
<organism evidence="2 3">
    <name type="scientific">Shewanella subflava</name>
    <dbReference type="NCBI Taxonomy" id="2986476"/>
    <lineage>
        <taxon>Bacteria</taxon>
        <taxon>Pseudomonadati</taxon>
        <taxon>Pseudomonadota</taxon>
        <taxon>Gammaproteobacteria</taxon>
        <taxon>Alteromonadales</taxon>
        <taxon>Shewanellaceae</taxon>
        <taxon>Shewanella</taxon>
    </lineage>
</organism>
<name>A0ABT3IAH9_9GAMM</name>
<dbReference type="Pfam" id="PF11185">
    <property type="entry name" value="DUF2971"/>
    <property type="match status" value="1"/>
</dbReference>
<proteinExistence type="predicted"/>
<dbReference type="EMBL" id="JAPDMX010000025">
    <property type="protein sequence ID" value="MCW3172944.1"/>
    <property type="molecule type" value="Genomic_DNA"/>
</dbReference>
<comment type="caution">
    <text evidence="2">The sequence shown here is derived from an EMBL/GenBank/DDBJ whole genome shotgun (WGS) entry which is preliminary data.</text>
</comment>